<dbReference type="InterPro" id="IPR046373">
    <property type="entry name" value="Acyl-CoA_Oxase/DH_mid-dom_sf"/>
</dbReference>
<name>A0A2G8SYZ3_9BURK</name>
<dbReference type="RefSeq" id="WP_099916777.1">
    <property type="nucleotide sequence ID" value="NZ_BMHS01000028.1"/>
</dbReference>
<dbReference type="AlphaFoldDB" id="A0A2G8SYZ3"/>
<evidence type="ECO:0000313" key="10">
    <source>
        <dbReference type="Proteomes" id="UP000228593"/>
    </source>
</evidence>
<dbReference type="PANTHER" id="PTHR43884">
    <property type="entry name" value="ACYL-COA DEHYDROGENASE"/>
    <property type="match status" value="1"/>
</dbReference>
<dbReference type="InterPro" id="IPR009100">
    <property type="entry name" value="AcylCoA_DH/oxidase_NM_dom_sf"/>
</dbReference>
<feature type="domain" description="Acyl-CoA dehydrogenase/oxidase N-terminal" evidence="8">
    <location>
        <begin position="7"/>
        <end position="98"/>
    </location>
</feature>
<evidence type="ECO:0000256" key="1">
    <source>
        <dbReference type="ARBA" id="ARBA00001974"/>
    </source>
</evidence>
<dbReference type="InterPro" id="IPR009075">
    <property type="entry name" value="AcylCo_DH/oxidase_C"/>
</dbReference>
<keyword evidence="5" id="KW-0560">Oxidoreductase</keyword>
<sequence length="384" mass="41027">MDFNFKEEQLQFADAMKRWVAKDYSFDERAKIIGSPEGVSGAAWAALAELGMTALPVPEQQGGFSGSAVDMLVVMQELGRGLVVEPYFSTMLGAQLLKLAGGHGALLEQIASGQLKLACALGERQSRHDLADIATSAVADSDNYRINGRKSVVLHGAQAGSLIVSARSGGAQRDQAGISLFVLPVDTVGVTVTDYRTLDGMRAADVKFDNVSVSASALLGQFGAGWETLEAAADYGAGLLCFEALGVMEALFAATLDYLKTRTQFGVPIGKFQALQHRMADMYIHLEQARSMALLAAVKLGADGSGGPAERRRAVAAAKFRVGQAMKFIGQQAVQLHGGMGVTNELPAAHYFKRLTMIELTLGDSDHHLRRFMAQPEFAIDRGE</sequence>
<dbReference type="InterPro" id="IPR006091">
    <property type="entry name" value="Acyl-CoA_Oxase/DH_mid-dom"/>
</dbReference>
<comment type="cofactor">
    <cofactor evidence="1">
        <name>FAD</name>
        <dbReference type="ChEBI" id="CHEBI:57692"/>
    </cofactor>
</comment>
<dbReference type="Proteomes" id="UP000228593">
    <property type="component" value="Unassembled WGS sequence"/>
</dbReference>
<dbReference type="InterPro" id="IPR037069">
    <property type="entry name" value="AcylCoA_DH/ox_N_sf"/>
</dbReference>
<dbReference type="Pfam" id="PF02771">
    <property type="entry name" value="Acyl-CoA_dh_N"/>
    <property type="match status" value="1"/>
</dbReference>
<keyword evidence="4" id="KW-0274">FAD</keyword>
<keyword evidence="10" id="KW-1185">Reference proteome</keyword>
<dbReference type="EMBL" id="PDOB01000025">
    <property type="protein sequence ID" value="PIL38981.1"/>
    <property type="molecule type" value="Genomic_DNA"/>
</dbReference>
<dbReference type="OrthoDB" id="9770681at2"/>
<dbReference type="InterPro" id="IPR013786">
    <property type="entry name" value="AcylCoA_DH/ox_N"/>
</dbReference>
<proteinExistence type="inferred from homology"/>
<comment type="similarity">
    <text evidence="2">Belongs to the acyl-CoA dehydrogenase family.</text>
</comment>
<protein>
    <submittedName>
        <fullName evidence="9">Pimeloyl-CoA dehydrogenase small subunit</fullName>
    </submittedName>
</protein>
<keyword evidence="3" id="KW-0285">Flavoprotein</keyword>
<evidence type="ECO:0000259" key="7">
    <source>
        <dbReference type="Pfam" id="PF02770"/>
    </source>
</evidence>
<dbReference type="InterPro" id="IPR036250">
    <property type="entry name" value="AcylCo_DH-like_C"/>
</dbReference>
<evidence type="ECO:0000256" key="4">
    <source>
        <dbReference type="ARBA" id="ARBA00022827"/>
    </source>
</evidence>
<organism evidence="9 10">
    <name type="scientific">Massilia psychrophila</name>
    <dbReference type="NCBI Taxonomy" id="1603353"/>
    <lineage>
        <taxon>Bacteria</taxon>
        <taxon>Pseudomonadati</taxon>
        <taxon>Pseudomonadota</taxon>
        <taxon>Betaproteobacteria</taxon>
        <taxon>Burkholderiales</taxon>
        <taxon>Oxalobacteraceae</taxon>
        <taxon>Telluria group</taxon>
        <taxon>Massilia</taxon>
    </lineage>
</organism>
<dbReference type="PANTHER" id="PTHR43884:SF20">
    <property type="entry name" value="ACYL-COA DEHYDROGENASE FADE28"/>
    <property type="match status" value="1"/>
</dbReference>
<gene>
    <name evidence="9" type="ORF">CR103_14965</name>
</gene>
<evidence type="ECO:0000259" key="6">
    <source>
        <dbReference type="Pfam" id="PF00441"/>
    </source>
</evidence>
<accession>A0A2G8SYZ3</accession>
<feature type="domain" description="Acyl-CoA dehydrogenase/oxidase C-terminal" evidence="6">
    <location>
        <begin position="223"/>
        <end position="371"/>
    </location>
</feature>
<dbReference type="GO" id="GO:0050660">
    <property type="term" value="F:flavin adenine dinucleotide binding"/>
    <property type="evidence" value="ECO:0007669"/>
    <property type="project" value="InterPro"/>
</dbReference>
<dbReference type="GO" id="GO:0003995">
    <property type="term" value="F:acyl-CoA dehydrogenase activity"/>
    <property type="evidence" value="ECO:0007669"/>
    <property type="project" value="TreeGrafter"/>
</dbReference>
<dbReference type="Pfam" id="PF00441">
    <property type="entry name" value="Acyl-CoA_dh_1"/>
    <property type="match status" value="1"/>
</dbReference>
<dbReference type="SUPFAM" id="SSF56645">
    <property type="entry name" value="Acyl-CoA dehydrogenase NM domain-like"/>
    <property type="match status" value="1"/>
</dbReference>
<evidence type="ECO:0000313" key="9">
    <source>
        <dbReference type="EMBL" id="PIL38981.1"/>
    </source>
</evidence>
<dbReference type="Pfam" id="PF02770">
    <property type="entry name" value="Acyl-CoA_dh_M"/>
    <property type="match status" value="1"/>
</dbReference>
<dbReference type="Gene3D" id="1.20.140.10">
    <property type="entry name" value="Butyryl-CoA Dehydrogenase, subunit A, domain 3"/>
    <property type="match status" value="1"/>
</dbReference>
<evidence type="ECO:0000256" key="2">
    <source>
        <dbReference type="ARBA" id="ARBA00009347"/>
    </source>
</evidence>
<reference evidence="9 10" key="1">
    <citation type="submission" date="2017-10" db="EMBL/GenBank/DDBJ databases">
        <title>Massilia psychrophilum sp. nov., a novel purple-pigmented bacterium isolated from Tianshan glacier, Xinjiang Municipality, China.</title>
        <authorList>
            <person name="Wang H."/>
        </authorList>
    </citation>
    <scope>NUCLEOTIDE SEQUENCE [LARGE SCALE GENOMIC DNA]</scope>
    <source>
        <strain evidence="9 10">JCM 30813</strain>
    </source>
</reference>
<feature type="domain" description="Acyl-CoA oxidase/dehydrogenase middle" evidence="7">
    <location>
        <begin position="118"/>
        <end position="211"/>
    </location>
</feature>
<dbReference type="Gene3D" id="1.10.540.10">
    <property type="entry name" value="Acyl-CoA dehydrogenase/oxidase, N-terminal domain"/>
    <property type="match status" value="1"/>
</dbReference>
<comment type="caution">
    <text evidence="9">The sequence shown here is derived from an EMBL/GenBank/DDBJ whole genome shotgun (WGS) entry which is preliminary data.</text>
</comment>
<evidence type="ECO:0000256" key="5">
    <source>
        <dbReference type="ARBA" id="ARBA00023002"/>
    </source>
</evidence>
<evidence type="ECO:0000259" key="8">
    <source>
        <dbReference type="Pfam" id="PF02771"/>
    </source>
</evidence>
<dbReference type="SUPFAM" id="SSF47203">
    <property type="entry name" value="Acyl-CoA dehydrogenase C-terminal domain-like"/>
    <property type="match status" value="1"/>
</dbReference>
<evidence type="ECO:0000256" key="3">
    <source>
        <dbReference type="ARBA" id="ARBA00022630"/>
    </source>
</evidence>
<dbReference type="Gene3D" id="2.40.110.10">
    <property type="entry name" value="Butyryl-CoA Dehydrogenase, subunit A, domain 2"/>
    <property type="match status" value="1"/>
</dbReference>
<dbReference type="CDD" id="cd00567">
    <property type="entry name" value="ACAD"/>
    <property type="match status" value="1"/>
</dbReference>